<dbReference type="SUPFAM" id="SSF53756">
    <property type="entry name" value="UDP-Glycosyltransferase/glycogen phosphorylase"/>
    <property type="match status" value="1"/>
</dbReference>
<dbReference type="InterPro" id="IPR050194">
    <property type="entry name" value="Glycosyltransferase_grp1"/>
</dbReference>
<organism evidence="3 4">
    <name type="scientific">Candidatus Nealsonbacteria bacterium CG11_big_fil_rev_8_21_14_0_20_35_11</name>
    <dbReference type="NCBI Taxonomy" id="1974713"/>
    <lineage>
        <taxon>Bacteria</taxon>
        <taxon>Candidatus Nealsoniibacteriota</taxon>
    </lineage>
</organism>
<accession>A0A2H0N2B8</accession>
<sequence>MFKCLYDSMKVGLISFHSFLKPGGVKNHVLGLAKEFRKRGIKTKIIVPRRKLKENYGKDIILLGTSIPFKLWGTQGDICFNFNPVAIDKTLKKEKFDILHFHNFGIPSAWQILEKSRALNILTFHANIEKSVLLKKLPGILYPFKKIINWKINGIIGIAPFNLKLFKDFPGEKTVIPNGISLKQFNPRVLPIKKFCSDDKISILFVGRLEERKGLIYLLKAYEILQKKFSNLQLIIVGKGPLEKDCQNFSKEHHLQKVYFEGEKSEKVMPEYFASCDIFCSPAIFGESFGIVLLEAMACQKPIVAFSNQGYKEFMKGKKGERFLVKPRAYQALAGKLEILIRNKGLRKEMGKWGRKEAEEYSWPKISEKILDFYQLCARTKQEKTLTEIRKSVRVIK</sequence>
<dbReference type="Gene3D" id="3.40.50.2000">
    <property type="entry name" value="Glycogen Phosphorylase B"/>
    <property type="match status" value="2"/>
</dbReference>
<dbReference type="InterPro" id="IPR001296">
    <property type="entry name" value="Glyco_trans_1"/>
</dbReference>
<evidence type="ECO:0000313" key="4">
    <source>
        <dbReference type="Proteomes" id="UP000231139"/>
    </source>
</evidence>
<dbReference type="Pfam" id="PF13439">
    <property type="entry name" value="Glyco_transf_4"/>
    <property type="match status" value="1"/>
</dbReference>
<dbReference type="InterPro" id="IPR028098">
    <property type="entry name" value="Glyco_trans_4-like_N"/>
</dbReference>
<dbReference type="EMBL" id="PCWK01000047">
    <property type="protein sequence ID" value="PIR02235.1"/>
    <property type="molecule type" value="Genomic_DNA"/>
</dbReference>
<evidence type="ECO:0000259" key="2">
    <source>
        <dbReference type="Pfam" id="PF13439"/>
    </source>
</evidence>
<gene>
    <name evidence="3" type="ORF">COV62_02100</name>
</gene>
<dbReference type="Pfam" id="PF00534">
    <property type="entry name" value="Glycos_transf_1"/>
    <property type="match status" value="1"/>
</dbReference>
<feature type="domain" description="Glycosyl transferase family 1" evidence="1">
    <location>
        <begin position="198"/>
        <end position="356"/>
    </location>
</feature>
<dbReference type="PANTHER" id="PTHR45947:SF3">
    <property type="entry name" value="SULFOQUINOVOSYL TRANSFERASE SQD2"/>
    <property type="match status" value="1"/>
</dbReference>
<reference evidence="3 4" key="1">
    <citation type="submission" date="2017-09" db="EMBL/GenBank/DDBJ databases">
        <title>Depth-based differentiation of microbial function through sediment-hosted aquifers and enrichment of novel symbionts in the deep terrestrial subsurface.</title>
        <authorList>
            <person name="Probst A.J."/>
            <person name="Ladd B."/>
            <person name="Jarett J.K."/>
            <person name="Geller-Mcgrath D.E."/>
            <person name="Sieber C.M."/>
            <person name="Emerson J.B."/>
            <person name="Anantharaman K."/>
            <person name="Thomas B.C."/>
            <person name="Malmstrom R."/>
            <person name="Stieglmeier M."/>
            <person name="Klingl A."/>
            <person name="Woyke T."/>
            <person name="Ryan C.M."/>
            <person name="Banfield J.F."/>
        </authorList>
    </citation>
    <scope>NUCLEOTIDE SEQUENCE [LARGE SCALE GENOMIC DNA]</scope>
    <source>
        <strain evidence="3">CG11_big_fil_rev_8_21_14_0_20_35_11</strain>
    </source>
</reference>
<evidence type="ECO:0000313" key="3">
    <source>
        <dbReference type="EMBL" id="PIR02235.1"/>
    </source>
</evidence>
<dbReference type="AlphaFoldDB" id="A0A2H0N2B8"/>
<evidence type="ECO:0008006" key="5">
    <source>
        <dbReference type="Google" id="ProtNLM"/>
    </source>
</evidence>
<protein>
    <recommendedName>
        <fullName evidence="5">Glycosyl transferase family 1</fullName>
    </recommendedName>
</protein>
<dbReference type="PANTHER" id="PTHR45947">
    <property type="entry name" value="SULFOQUINOVOSYL TRANSFERASE SQD2"/>
    <property type="match status" value="1"/>
</dbReference>
<dbReference type="Proteomes" id="UP000231139">
    <property type="component" value="Unassembled WGS sequence"/>
</dbReference>
<evidence type="ECO:0000259" key="1">
    <source>
        <dbReference type="Pfam" id="PF00534"/>
    </source>
</evidence>
<dbReference type="GO" id="GO:0016757">
    <property type="term" value="F:glycosyltransferase activity"/>
    <property type="evidence" value="ECO:0007669"/>
    <property type="project" value="InterPro"/>
</dbReference>
<name>A0A2H0N2B8_9BACT</name>
<comment type="caution">
    <text evidence="3">The sequence shown here is derived from an EMBL/GenBank/DDBJ whole genome shotgun (WGS) entry which is preliminary data.</text>
</comment>
<proteinExistence type="predicted"/>
<dbReference type="CDD" id="cd03801">
    <property type="entry name" value="GT4_PimA-like"/>
    <property type="match status" value="1"/>
</dbReference>
<feature type="domain" description="Glycosyltransferase subfamily 4-like N-terminal" evidence="2">
    <location>
        <begin position="22"/>
        <end position="183"/>
    </location>
</feature>